<organism evidence="1">
    <name type="scientific">marine sediment metagenome</name>
    <dbReference type="NCBI Taxonomy" id="412755"/>
    <lineage>
        <taxon>unclassified sequences</taxon>
        <taxon>metagenomes</taxon>
        <taxon>ecological metagenomes</taxon>
    </lineage>
</organism>
<name>A0A0F9CXE0_9ZZZZ</name>
<proteinExistence type="predicted"/>
<feature type="non-terminal residue" evidence="1">
    <location>
        <position position="1"/>
    </location>
</feature>
<dbReference type="EMBL" id="LAZR01031337">
    <property type="protein sequence ID" value="KKL54048.1"/>
    <property type="molecule type" value="Genomic_DNA"/>
</dbReference>
<accession>A0A0F9CXE0</accession>
<comment type="caution">
    <text evidence="1">The sequence shown here is derived from an EMBL/GenBank/DDBJ whole genome shotgun (WGS) entry which is preliminary data.</text>
</comment>
<protein>
    <submittedName>
        <fullName evidence="1">Uncharacterized protein</fullName>
    </submittedName>
</protein>
<dbReference type="AlphaFoldDB" id="A0A0F9CXE0"/>
<gene>
    <name evidence="1" type="ORF">LCGC14_2269280</name>
</gene>
<evidence type="ECO:0000313" key="1">
    <source>
        <dbReference type="EMBL" id="KKL54048.1"/>
    </source>
</evidence>
<sequence length="31" mass="3507">TATKVRAIIKGFVKTDVENDLIFFSSQLVEH</sequence>
<reference evidence="1" key="1">
    <citation type="journal article" date="2015" name="Nature">
        <title>Complex archaea that bridge the gap between prokaryotes and eukaryotes.</title>
        <authorList>
            <person name="Spang A."/>
            <person name="Saw J.H."/>
            <person name="Jorgensen S.L."/>
            <person name="Zaremba-Niedzwiedzka K."/>
            <person name="Martijn J."/>
            <person name="Lind A.E."/>
            <person name="van Eijk R."/>
            <person name="Schleper C."/>
            <person name="Guy L."/>
            <person name="Ettema T.J."/>
        </authorList>
    </citation>
    <scope>NUCLEOTIDE SEQUENCE</scope>
</reference>